<gene>
    <name evidence="2" type="ORF">HK100_001514</name>
</gene>
<name>A0AAD5XK72_9FUNG</name>
<sequence>MERSARTAASHIRSPSMQRQSLHESHPLQGHQLNSLITSISTLPPILPIQGPAQSLPIVPTVPSTFTPHNTQLISAKAEIIHSICGDGGNDGFIFTTSASKKGEIQPSIVVHAPYIQESDWIHKQLQIELLKRGDSSPAIQYPRQDMNQSDFAILALLISELPETTVNSRLNVMLHSSVSFMDQIEPSDHILHIFSLPPPQQQLDKLMLLTQKIPLIRVKSIPHDKKLDSMEIALKVANEFRAKFNHSITVIFDTISVSSKSLAQSENQQELTNNQNISTFNTQNSIIRENISWSLIGAGTILAPSQTIPSFGIDKKIISSKTQEFDVAIPLTPEILEKWNIENIDQRLNSITEEGLALLDQFVSSGEYKWFQQNQQQNGGNNSRLKFLWIVCYVFGMWLKGGIDLW</sequence>
<keyword evidence="3" id="KW-1185">Reference proteome</keyword>
<dbReference type="EMBL" id="JADGJH010000133">
    <property type="protein sequence ID" value="KAJ3136572.1"/>
    <property type="molecule type" value="Genomic_DNA"/>
</dbReference>
<evidence type="ECO:0000313" key="3">
    <source>
        <dbReference type="Proteomes" id="UP001211907"/>
    </source>
</evidence>
<comment type="caution">
    <text evidence="2">The sequence shown here is derived from an EMBL/GenBank/DDBJ whole genome shotgun (WGS) entry which is preliminary data.</text>
</comment>
<evidence type="ECO:0000313" key="2">
    <source>
        <dbReference type="EMBL" id="KAJ3136572.1"/>
    </source>
</evidence>
<organism evidence="2 3">
    <name type="scientific">Physocladia obscura</name>
    <dbReference type="NCBI Taxonomy" id="109957"/>
    <lineage>
        <taxon>Eukaryota</taxon>
        <taxon>Fungi</taxon>
        <taxon>Fungi incertae sedis</taxon>
        <taxon>Chytridiomycota</taxon>
        <taxon>Chytridiomycota incertae sedis</taxon>
        <taxon>Chytridiomycetes</taxon>
        <taxon>Chytridiales</taxon>
        <taxon>Chytriomycetaceae</taxon>
        <taxon>Physocladia</taxon>
    </lineage>
</organism>
<accession>A0AAD5XK72</accession>
<protein>
    <submittedName>
        <fullName evidence="2">Uncharacterized protein</fullName>
    </submittedName>
</protein>
<evidence type="ECO:0000256" key="1">
    <source>
        <dbReference type="SAM" id="MobiDB-lite"/>
    </source>
</evidence>
<dbReference type="AlphaFoldDB" id="A0AAD5XK72"/>
<feature type="region of interest" description="Disordered" evidence="1">
    <location>
        <begin position="1"/>
        <end position="27"/>
    </location>
</feature>
<proteinExistence type="predicted"/>
<reference evidence="2" key="1">
    <citation type="submission" date="2020-05" db="EMBL/GenBank/DDBJ databases">
        <title>Phylogenomic resolution of chytrid fungi.</title>
        <authorList>
            <person name="Stajich J.E."/>
            <person name="Amses K."/>
            <person name="Simmons R."/>
            <person name="Seto K."/>
            <person name="Myers J."/>
            <person name="Bonds A."/>
            <person name="Quandt C.A."/>
            <person name="Barry K."/>
            <person name="Liu P."/>
            <person name="Grigoriev I."/>
            <person name="Longcore J.E."/>
            <person name="James T.Y."/>
        </authorList>
    </citation>
    <scope>NUCLEOTIDE SEQUENCE</scope>
    <source>
        <strain evidence="2">JEL0513</strain>
    </source>
</reference>
<dbReference type="Proteomes" id="UP001211907">
    <property type="component" value="Unassembled WGS sequence"/>
</dbReference>